<reference evidence="1 2" key="2">
    <citation type="journal article" date="2018" name="New Phytol.">
        <title>High intraspecific genome diversity in the model arbuscular mycorrhizal symbiont Rhizophagus irregularis.</title>
        <authorList>
            <person name="Chen E.C.H."/>
            <person name="Morin E."/>
            <person name="Beaudet D."/>
            <person name="Noel J."/>
            <person name="Yildirir G."/>
            <person name="Ndikumana S."/>
            <person name="Charron P."/>
            <person name="St-Onge C."/>
            <person name="Giorgi J."/>
            <person name="Kruger M."/>
            <person name="Marton T."/>
            <person name="Ropars J."/>
            <person name="Grigoriev I.V."/>
            <person name="Hainaut M."/>
            <person name="Henrissat B."/>
            <person name="Roux C."/>
            <person name="Martin F."/>
            <person name="Corradi N."/>
        </authorList>
    </citation>
    <scope>NUCLEOTIDE SEQUENCE [LARGE SCALE GENOMIC DNA]</scope>
    <source>
        <strain evidence="1 2">DAOM 197198</strain>
    </source>
</reference>
<gene>
    <name evidence="1" type="ORF">GLOIN_2v1487655</name>
</gene>
<protein>
    <submittedName>
        <fullName evidence="1">Uncharacterized protein</fullName>
    </submittedName>
</protein>
<evidence type="ECO:0000313" key="2">
    <source>
        <dbReference type="Proteomes" id="UP000018888"/>
    </source>
</evidence>
<keyword evidence="2" id="KW-1185">Reference proteome</keyword>
<sequence length="146" mass="17208">MSEICHNRKIAELLCISRGVVDEAAKNERNLSCGWCQYFRSHWLSYAPILNITTYVPDGDNGPNYPEAFGHFTFGNDQVKHRFLRNPIFVNDHYCTYKSPNETNPYVSYWKYNEDVRPKPGTWMDNIVYYIYYICITDALRQKTSL</sequence>
<dbReference type="EMBL" id="AUPC02000439">
    <property type="protein sequence ID" value="POG59622.1"/>
    <property type="molecule type" value="Genomic_DNA"/>
</dbReference>
<dbReference type="Proteomes" id="UP000018888">
    <property type="component" value="Unassembled WGS sequence"/>
</dbReference>
<reference evidence="1 2" key="1">
    <citation type="journal article" date="2013" name="Proc. Natl. Acad. Sci. U.S.A.">
        <title>Genome of an arbuscular mycorrhizal fungus provides insight into the oldest plant symbiosis.</title>
        <authorList>
            <person name="Tisserant E."/>
            <person name="Malbreil M."/>
            <person name="Kuo A."/>
            <person name="Kohler A."/>
            <person name="Symeonidi A."/>
            <person name="Balestrini R."/>
            <person name="Charron P."/>
            <person name="Duensing N."/>
            <person name="Frei Dit Frey N."/>
            <person name="Gianinazzi-Pearson V."/>
            <person name="Gilbert L.B."/>
            <person name="Handa Y."/>
            <person name="Herr J.R."/>
            <person name="Hijri M."/>
            <person name="Koul R."/>
            <person name="Kawaguchi M."/>
            <person name="Krajinski F."/>
            <person name="Lammers P.J."/>
            <person name="Masclaux F.G."/>
            <person name="Murat C."/>
            <person name="Morin E."/>
            <person name="Ndikumana S."/>
            <person name="Pagni M."/>
            <person name="Petitpierre D."/>
            <person name="Requena N."/>
            <person name="Rosikiewicz P."/>
            <person name="Riley R."/>
            <person name="Saito K."/>
            <person name="San Clemente H."/>
            <person name="Shapiro H."/>
            <person name="van Tuinen D."/>
            <person name="Becard G."/>
            <person name="Bonfante P."/>
            <person name="Paszkowski U."/>
            <person name="Shachar-Hill Y.Y."/>
            <person name="Tuskan G.A."/>
            <person name="Young P.W."/>
            <person name="Sanders I.R."/>
            <person name="Henrissat B."/>
            <person name="Rensing S.A."/>
            <person name="Grigoriev I.V."/>
            <person name="Corradi N."/>
            <person name="Roux C."/>
            <person name="Martin F."/>
        </authorList>
    </citation>
    <scope>NUCLEOTIDE SEQUENCE [LARGE SCALE GENOMIC DNA]</scope>
    <source>
        <strain evidence="1 2">DAOM 197198</strain>
    </source>
</reference>
<evidence type="ECO:0000313" key="1">
    <source>
        <dbReference type="EMBL" id="POG59622.1"/>
    </source>
</evidence>
<dbReference type="VEuPathDB" id="FungiDB:RhiirFUN_013987"/>
<comment type="caution">
    <text evidence="1">The sequence shown here is derived from an EMBL/GenBank/DDBJ whole genome shotgun (WGS) entry which is preliminary data.</text>
</comment>
<accession>A0A2P4P2L6</accession>
<organism evidence="1 2">
    <name type="scientific">Rhizophagus irregularis (strain DAOM 181602 / DAOM 197198 / MUCL 43194)</name>
    <name type="common">Arbuscular mycorrhizal fungus</name>
    <name type="synonym">Glomus intraradices</name>
    <dbReference type="NCBI Taxonomy" id="747089"/>
    <lineage>
        <taxon>Eukaryota</taxon>
        <taxon>Fungi</taxon>
        <taxon>Fungi incertae sedis</taxon>
        <taxon>Mucoromycota</taxon>
        <taxon>Glomeromycotina</taxon>
        <taxon>Glomeromycetes</taxon>
        <taxon>Glomerales</taxon>
        <taxon>Glomeraceae</taxon>
        <taxon>Rhizophagus</taxon>
    </lineage>
</organism>
<name>A0A2P4P2L6_RHIID</name>
<dbReference type="AlphaFoldDB" id="A0A2P4P2L6"/>
<proteinExistence type="predicted"/>